<dbReference type="PANTHER" id="PTHR48079">
    <property type="entry name" value="PROTEIN YEEZ"/>
    <property type="match status" value="1"/>
</dbReference>
<dbReference type="RefSeq" id="WP_249657127.1">
    <property type="nucleotide sequence ID" value="NZ_JAMFMA010000002.1"/>
</dbReference>
<dbReference type="SUPFAM" id="SSF51735">
    <property type="entry name" value="NAD(P)-binding Rossmann-fold domains"/>
    <property type="match status" value="1"/>
</dbReference>
<dbReference type="InterPro" id="IPR001509">
    <property type="entry name" value="Epimerase_deHydtase"/>
</dbReference>
<protein>
    <submittedName>
        <fullName evidence="2">NAD-dependent epimerase/dehydratase family protein</fullName>
    </submittedName>
</protein>
<proteinExistence type="predicted"/>
<dbReference type="EMBL" id="JAMFMA010000002">
    <property type="protein sequence ID" value="MCL6273936.1"/>
    <property type="molecule type" value="Genomic_DNA"/>
</dbReference>
<comment type="caution">
    <text evidence="2">The sequence shown here is derived from an EMBL/GenBank/DDBJ whole genome shotgun (WGS) entry which is preliminary data.</text>
</comment>
<gene>
    <name evidence="2" type="ORF">M3P19_07945</name>
</gene>
<evidence type="ECO:0000313" key="3">
    <source>
        <dbReference type="Proteomes" id="UP001203607"/>
    </source>
</evidence>
<reference evidence="2 3" key="1">
    <citation type="submission" date="2022-05" db="EMBL/GenBank/DDBJ databases">
        <authorList>
            <person name="Park J.-S."/>
        </authorList>
    </citation>
    <scope>NUCLEOTIDE SEQUENCE [LARGE SCALE GENOMIC DNA]</scope>
    <source>
        <strain evidence="2 3">2012CJ35-5</strain>
    </source>
</reference>
<dbReference type="InterPro" id="IPR036291">
    <property type="entry name" value="NAD(P)-bd_dom_sf"/>
</dbReference>
<evidence type="ECO:0000313" key="2">
    <source>
        <dbReference type="EMBL" id="MCL6273936.1"/>
    </source>
</evidence>
<keyword evidence="3" id="KW-1185">Reference proteome</keyword>
<dbReference type="Gene3D" id="3.40.50.720">
    <property type="entry name" value="NAD(P)-binding Rossmann-like Domain"/>
    <property type="match status" value="1"/>
</dbReference>
<dbReference type="Proteomes" id="UP001203607">
    <property type="component" value="Unassembled WGS sequence"/>
</dbReference>
<organism evidence="2 3">
    <name type="scientific">Flagellimonas spongiicola</name>
    <dbReference type="NCBI Taxonomy" id="2942208"/>
    <lineage>
        <taxon>Bacteria</taxon>
        <taxon>Pseudomonadati</taxon>
        <taxon>Bacteroidota</taxon>
        <taxon>Flavobacteriia</taxon>
        <taxon>Flavobacteriales</taxon>
        <taxon>Flavobacteriaceae</taxon>
        <taxon>Flagellimonas</taxon>
    </lineage>
</organism>
<name>A0ABT0PRT7_9FLAO</name>
<feature type="domain" description="NAD-dependent epimerase/dehydratase" evidence="1">
    <location>
        <begin position="2"/>
        <end position="232"/>
    </location>
</feature>
<dbReference type="Pfam" id="PF01370">
    <property type="entry name" value="Epimerase"/>
    <property type="match status" value="1"/>
</dbReference>
<dbReference type="PANTHER" id="PTHR48079:SF6">
    <property type="entry name" value="NAD(P)-BINDING DOMAIN-CONTAINING PROTEIN-RELATED"/>
    <property type="match status" value="1"/>
</dbReference>
<accession>A0ABT0PRT7</accession>
<sequence>MILVTGGTGLVGSHLLFHLAQQGKQIRAFYRKKETLDKVTQVFSYYSEAPAKLIEQITWIKGDITDLSSMESHFAGVEQVYHCAALISFDPNHLDDLIRSNPEATANVVNLSVAHGVRKLCYVSSIAAIGPSTKGQMANEENEWNETNVSVYGLTKHDAELEVWRGSQEGLKVVVVNPGVILGPGFWKSGSGSLFTYANKGKKHFLPGGTGFVSVNDVVNAMVGLMRSDIHNERFILVNENLTYQTLFQKITQRLAVNPPNKKVSFWALELFWRYDWVRSIIRGKRRRLTKNMVKGMYHQEIYDNSKIKKALEFAFEPLDETLDFCCEKFKA</sequence>
<evidence type="ECO:0000259" key="1">
    <source>
        <dbReference type="Pfam" id="PF01370"/>
    </source>
</evidence>
<dbReference type="InterPro" id="IPR051783">
    <property type="entry name" value="NAD(P)-dependent_oxidoreduct"/>
</dbReference>